<dbReference type="SMART" id="SM00020">
    <property type="entry name" value="Tryp_SPc"/>
    <property type="match status" value="1"/>
</dbReference>
<sequence>MLTVLFVTHYILWDRILAKRVINTMLILVFYKILVFNLVVISTGLDTEINIKDAPFSAFIPSIGCSGALIHPQWILTAAHCFDNKHMDSLQVRLGGQVSKNYKHFIASEKVICHPNFLANINTLANAEHDLALVKLVKPANLSDTVKILELEEANWPNLNYRTCTVSGFGSNPEEEAITLHLSALNASRECDCIVFKKIICASPIEGVDVPNFGDSGSILICDGKGVAVTSRNLPEEYCSIPTELLLNSKLHRSKSDIFLFTYISQHTDWYKSILKSNSAYRKANVYSLMNKQCCHVIASLQMSVSSEPKVESLHKTE</sequence>
<dbReference type="InParanoid" id="T1HLN0"/>
<dbReference type="Proteomes" id="UP000015103">
    <property type="component" value="Unassembled WGS sequence"/>
</dbReference>
<dbReference type="VEuPathDB" id="VectorBase:RPRC004954"/>
<dbReference type="Pfam" id="PF00089">
    <property type="entry name" value="Trypsin"/>
    <property type="match status" value="1"/>
</dbReference>
<dbReference type="EnsemblMetazoa" id="RPRC004954-RA">
    <property type="protein sequence ID" value="RPRC004954-PA"/>
    <property type="gene ID" value="RPRC004954"/>
</dbReference>
<organism evidence="1 2">
    <name type="scientific">Rhodnius prolixus</name>
    <name type="common">Triatomid bug</name>
    <dbReference type="NCBI Taxonomy" id="13249"/>
    <lineage>
        <taxon>Eukaryota</taxon>
        <taxon>Metazoa</taxon>
        <taxon>Ecdysozoa</taxon>
        <taxon>Arthropoda</taxon>
        <taxon>Hexapoda</taxon>
        <taxon>Insecta</taxon>
        <taxon>Pterygota</taxon>
        <taxon>Neoptera</taxon>
        <taxon>Paraneoptera</taxon>
        <taxon>Hemiptera</taxon>
        <taxon>Heteroptera</taxon>
        <taxon>Panheteroptera</taxon>
        <taxon>Cimicomorpha</taxon>
        <taxon>Reduviidae</taxon>
        <taxon>Triatominae</taxon>
        <taxon>Rhodnius</taxon>
    </lineage>
</organism>
<dbReference type="FunCoup" id="T1HLN0">
    <property type="interactions" value="29"/>
</dbReference>
<keyword evidence="2" id="KW-1185">Reference proteome</keyword>
<name>T1HLN0_RHOPR</name>
<dbReference type="GO" id="GO:0004252">
    <property type="term" value="F:serine-type endopeptidase activity"/>
    <property type="evidence" value="ECO:0007669"/>
    <property type="project" value="InterPro"/>
</dbReference>
<protein>
    <submittedName>
        <fullName evidence="1">Peptidase S1 domain-containing protein</fullName>
    </submittedName>
</protein>
<dbReference type="GO" id="GO:0030141">
    <property type="term" value="C:secretory granule"/>
    <property type="evidence" value="ECO:0007669"/>
    <property type="project" value="TreeGrafter"/>
</dbReference>
<dbReference type="AlphaFoldDB" id="T1HLN0"/>
<dbReference type="InterPro" id="IPR018114">
    <property type="entry name" value="TRYPSIN_HIS"/>
</dbReference>
<reference evidence="1" key="1">
    <citation type="submission" date="2015-05" db="UniProtKB">
        <authorList>
            <consortium name="EnsemblMetazoa"/>
        </authorList>
    </citation>
    <scope>IDENTIFICATION</scope>
</reference>
<dbReference type="PROSITE" id="PS00134">
    <property type="entry name" value="TRYPSIN_HIS"/>
    <property type="match status" value="1"/>
</dbReference>
<proteinExistence type="predicted"/>
<dbReference type="Gene3D" id="2.40.10.10">
    <property type="entry name" value="Trypsin-like serine proteases"/>
    <property type="match status" value="1"/>
</dbReference>
<accession>T1HLN0</accession>
<dbReference type="STRING" id="13249.T1HLN0"/>
<dbReference type="eggNOG" id="KOG3627">
    <property type="taxonomic scope" value="Eukaryota"/>
</dbReference>
<dbReference type="SUPFAM" id="SSF50494">
    <property type="entry name" value="Trypsin-like serine proteases"/>
    <property type="match status" value="1"/>
</dbReference>
<dbReference type="HOGENOM" id="CLU_922341_0_0_1"/>
<evidence type="ECO:0000313" key="1">
    <source>
        <dbReference type="EnsemblMetazoa" id="RPRC004954-PA"/>
    </source>
</evidence>
<dbReference type="GO" id="GO:0006508">
    <property type="term" value="P:proteolysis"/>
    <property type="evidence" value="ECO:0007669"/>
    <property type="project" value="InterPro"/>
</dbReference>
<dbReference type="PROSITE" id="PS50240">
    <property type="entry name" value="TRYPSIN_DOM"/>
    <property type="match status" value="1"/>
</dbReference>
<dbReference type="EMBL" id="ACPB03014044">
    <property type="status" value="NOT_ANNOTATED_CDS"/>
    <property type="molecule type" value="Genomic_DNA"/>
</dbReference>
<dbReference type="PRINTS" id="PR00722">
    <property type="entry name" value="CHYMOTRYPSIN"/>
</dbReference>
<dbReference type="PANTHER" id="PTHR24271:SF47">
    <property type="entry name" value="KALLIKREIN-1"/>
    <property type="match status" value="1"/>
</dbReference>
<dbReference type="CDD" id="cd00190">
    <property type="entry name" value="Tryp_SPc"/>
    <property type="match status" value="1"/>
</dbReference>
<dbReference type="InterPro" id="IPR043504">
    <property type="entry name" value="Peptidase_S1_PA_chymotrypsin"/>
</dbReference>
<dbReference type="InterPro" id="IPR001254">
    <property type="entry name" value="Trypsin_dom"/>
</dbReference>
<dbReference type="InterPro" id="IPR001314">
    <property type="entry name" value="Peptidase_S1A"/>
</dbReference>
<dbReference type="InterPro" id="IPR009003">
    <property type="entry name" value="Peptidase_S1_PA"/>
</dbReference>
<dbReference type="PANTHER" id="PTHR24271">
    <property type="entry name" value="KALLIKREIN-RELATED"/>
    <property type="match status" value="1"/>
</dbReference>
<evidence type="ECO:0000313" key="2">
    <source>
        <dbReference type="Proteomes" id="UP000015103"/>
    </source>
</evidence>